<accession>A0A0D1YF08</accession>
<dbReference type="PROSITE" id="PS00122">
    <property type="entry name" value="CARBOXYLESTERASE_B_1"/>
    <property type="match status" value="1"/>
</dbReference>
<keyword evidence="2 3" id="KW-0378">Hydrolase</keyword>
<organism evidence="5 6">
    <name type="scientific">Exophiala sideris</name>
    <dbReference type="NCBI Taxonomy" id="1016849"/>
    <lineage>
        <taxon>Eukaryota</taxon>
        <taxon>Fungi</taxon>
        <taxon>Dikarya</taxon>
        <taxon>Ascomycota</taxon>
        <taxon>Pezizomycotina</taxon>
        <taxon>Eurotiomycetes</taxon>
        <taxon>Chaetothyriomycetidae</taxon>
        <taxon>Chaetothyriales</taxon>
        <taxon>Herpotrichiellaceae</taxon>
        <taxon>Exophiala</taxon>
    </lineage>
</organism>
<dbReference type="InterPro" id="IPR002018">
    <property type="entry name" value="CarbesteraseB"/>
</dbReference>
<evidence type="ECO:0000256" key="2">
    <source>
        <dbReference type="ARBA" id="ARBA00022801"/>
    </source>
</evidence>
<feature type="chain" id="PRO_5005112768" description="Carboxylic ester hydrolase" evidence="3">
    <location>
        <begin position="18"/>
        <end position="548"/>
    </location>
</feature>
<evidence type="ECO:0000313" key="6">
    <source>
        <dbReference type="Proteomes" id="UP000053599"/>
    </source>
</evidence>
<reference evidence="5 6" key="1">
    <citation type="submission" date="2015-01" db="EMBL/GenBank/DDBJ databases">
        <title>The Genome Sequence of Exophiala sideris CBS121828.</title>
        <authorList>
            <consortium name="The Broad Institute Genomics Platform"/>
            <person name="Cuomo C."/>
            <person name="de Hoog S."/>
            <person name="Gorbushina A."/>
            <person name="Stielow B."/>
            <person name="Teixiera M."/>
            <person name="Abouelleil A."/>
            <person name="Chapman S.B."/>
            <person name="Priest M."/>
            <person name="Young S.K."/>
            <person name="Wortman J."/>
            <person name="Nusbaum C."/>
            <person name="Birren B."/>
        </authorList>
    </citation>
    <scope>NUCLEOTIDE SEQUENCE [LARGE SCALE GENOMIC DNA]</scope>
    <source>
        <strain evidence="5 6">CBS 121828</strain>
    </source>
</reference>
<dbReference type="PANTHER" id="PTHR11559">
    <property type="entry name" value="CARBOXYLESTERASE"/>
    <property type="match status" value="1"/>
</dbReference>
<dbReference type="SUPFAM" id="SSF53474">
    <property type="entry name" value="alpha/beta-Hydrolases"/>
    <property type="match status" value="1"/>
</dbReference>
<dbReference type="EMBL" id="KN846953">
    <property type="protein sequence ID" value="KIV79419.1"/>
    <property type="molecule type" value="Genomic_DNA"/>
</dbReference>
<dbReference type="HOGENOM" id="CLU_006586_10_5_1"/>
<feature type="domain" description="Carboxylesterase type B" evidence="4">
    <location>
        <begin position="37"/>
        <end position="541"/>
    </location>
</feature>
<sequence length="548" mass="58768">MLRLIVLLLAGGSLSAAAPTALPAVDLGYELHQATFNESGQYYNFSNVRYGAPPVGQLRFSAPVPPSTNGTKIFNDGSRAVTCFQAVPAWTAYTADWVVNGTAAFNISAGYQVPPLAATAPADSTATEDCLFLDVMVPQAIFETAGQGQGAPVMVWIHGGGYTLGSKTLYSPSAAGLIKASQSQGANGIIWVGLNYRLGAFGWLSGPTFQESGTANAGLYDQRLALEWVQQHIAKFGGDPNQVTVIGESAGGGSVLHQITAFGGLKGPVPFQQAIVQSPGFQITPSATLQESIYNSFLAIAGVDSLDEARTLSTQDLQLANYKLVGSSYPYGTFTFNPVVDGAFAPALPGQLLLHGQFDKSLRIMAGHNILEGLEFMNPFAQNETAFEDTLRIYFPTITDTEVQYISYTLYPPVFDGSIGYTTPTGRSELMITEAFFTCNTNYLARAYNNDVFNYIFSVPPSLHGDDIAYTYYDGPSTSVKNDTLAIIMQEYFTNFVMTSNPNGAGLPAFPTYGASATVLDLNLTTIGPIQDNTANERCLWWQKGLYA</sequence>
<dbReference type="GO" id="GO:0016787">
    <property type="term" value="F:hydrolase activity"/>
    <property type="evidence" value="ECO:0007669"/>
    <property type="project" value="UniProtKB-KW"/>
</dbReference>
<gene>
    <name evidence="5" type="ORF">PV11_06981</name>
</gene>
<dbReference type="EC" id="3.1.1.-" evidence="3"/>
<evidence type="ECO:0000259" key="4">
    <source>
        <dbReference type="Pfam" id="PF00135"/>
    </source>
</evidence>
<protein>
    <recommendedName>
        <fullName evidence="3">Carboxylic ester hydrolase</fullName>
        <ecNumber evidence="3">3.1.1.-</ecNumber>
    </recommendedName>
</protein>
<dbReference type="OrthoDB" id="408631at2759"/>
<evidence type="ECO:0000256" key="3">
    <source>
        <dbReference type="RuleBase" id="RU361235"/>
    </source>
</evidence>
<dbReference type="Proteomes" id="UP000053599">
    <property type="component" value="Unassembled WGS sequence"/>
</dbReference>
<dbReference type="InterPro" id="IPR019826">
    <property type="entry name" value="Carboxylesterase_B_AS"/>
</dbReference>
<evidence type="ECO:0000256" key="1">
    <source>
        <dbReference type="ARBA" id="ARBA00005964"/>
    </source>
</evidence>
<feature type="signal peptide" evidence="3">
    <location>
        <begin position="1"/>
        <end position="17"/>
    </location>
</feature>
<dbReference type="InterPro" id="IPR050309">
    <property type="entry name" value="Type-B_Carboxylest/Lipase"/>
</dbReference>
<dbReference type="STRING" id="1016849.A0A0D1YF08"/>
<dbReference type="AlphaFoldDB" id="A0A0D1YF08"/>
<dbReference type="ESTHER" id="9euro-a0a0d1yf08">
    <property type="family name" value="Fungal_carboxylesterase_lipase"/>
</dbReference>
<name>A0A0D1YF08_9EURO</name>
<dbReference type="InterPro" id="IPR029058">
    <property type="entry name" value="AB_hydrolase_fold"/>
</dbReference>
<proteinExistence type="inferred from homology"/>
<evidence type="ECO:0000313" key="5">
    <source>
        <dbReference type="EMBL" id="KIV79419.1"/>
    </source>
</evidence>
<dbReference type="Pfam" id="PF00135">
    <property type="entry name" value="COesterase"/>
    <property type="match status" value="1"/>
</dbReference>
<dbReference type="Gene3D" id="3.40.50.1820">
    <property type="entry name" value="alpha/beta hydrolase"/>
    <property type="match status" value="1"/>
</dbReference>
<comment type="similarity">
    <text evidence="1 3">Belongs to the type-B carboxylesterase/lipase family.</text>
</comment>
<keyword evidence="3" id="KW-0732">Signal</keyword>